<keyword evidence="2" id="KW-0732">Signal</keyword>
<feature type="chain" id="PRO_5008146220" evidence="2">
    <location>
        <begin position="21"/>
        <end position="154"/>
    </location>
</feature>
<proteinExistence type="predicted"/>
<evidence type="ECO:0000256" key="2">
    <source>
        <dbReference type="SAM" id="SignalP"/>
    </source>
</evidence>
<dbReference type="SUPFAM" id="SSF57302">
    <property type="entry name" value="Snake toxin-like"/>
    <property type="match status" value="1"/>
</dbReference>
<keyword evidence="1" id="KW-1133">Transmembrane helix</keyword>
<keyword evidence="1" id="KW-0472">Membrane</keyword>
<evidence type="ECO:0000256" key="1">
    <source>
        <dbReference type="SAM" id="Phobius"/>
    </source>
</evidence>
<feature type="transmembrane region" description="Helical" evidence="1">
    <location>
        <begin position="131"/>
        <end position="151"/>
    </location>
</feature>
<feature type="signal peptide" evidence="2">
    <location>
        <begin position="1"/>
        <end position="20"/>
    </location>
</feature>
<keyword evidence="3" id="KW-1185">Reference proteome</keyword>
<dbReference type="InterPro" id="IPR045860">
    <property type="entry name" value="Snake_toxin-like_sf"/>
</dbReference>
<name>A0A183BJ95_GLOPA</name>
<keyword evidence="1" id="KW-0812">Transmembrane</keyword>
<organism evidence="3 4">
    <name type="scientific">Globodera pallida</name>
    <name type="common">Potato cyst nematode worm</name>
    <name type="synonym">Heterodera pallida</name>
    <dbReference type="NCBI Taxonomy" id="36090"/>
    <lineage>
        <taxon>Eukaryota</taxon>
        <taxon>Metazoa</taxon>
        <taxon>Ecdysozoa</taxon>
        <taxon>Nematoda</taxon>
        <taxon>Chromadorea</taxon>
        <taxon>Rhabditida</taxon>
        <taxon>Tylenchina</taxon>
        <taxon>Tylenchomorpha</taxon>
        <taxon>Tylenchoidea</taxon>
        <taxon>Heteroderidae</taxon>
        <taxon>Heteroderinae</taxon>
        <taxon>Globodera</taxon>
    </lineage>
</organism>
<sequence>MCVLLMLLAALLHATSTVNAFECLTGVSFEVKVPSKKASNEGSVNLWNLTECPAGVERCMKVTCTLDTKAMREIAPGKPIPDGVHSTITAKGCMERGKCEIPDEVDGKDLRSFKKYCDASCCTGNLCNGTLGLRSFGTFAAMIACVAAFFVRWN</sequence>
<protein>
    <submittedName>
        <fullName evidence="4">Protein quiver</fullName>
    </submittedName>
</protein>
<reference evidence="3" key="1">
    <citation type="submission" date="2013-12" db="EMBL/GenBank/DDBJ databases">
        <authorList>
            <person name="Aslett M."/>
        </authorList>
    </citation>
    <scope>NUCLEOTIDE SEQUENCE [LARGE SCALE GENOMIC DNA]</scope>
    <source>
        <strain evidence="3">Lindley</strain>
    </source>
</reference>
<dbReference type="AlphaFoldDB" id="A0A183BJ95"/>
<reference evidence="4" key="3">
    <citation type="submission" date="2016-06" db="UniProtKB">
        <authorList>
            <consortium name="WormBaseParasite"/>
        </authorList>
    </citation>
    <scope>IDENTIFICATION</scope>
</reference>
<dbReference type="Proteomes" id="UP000050741">
    <property type="component" value="Unassembled WGS sequence"/>
</dbReference>
<accession>A0A183BJ95</accession>
<reference evidence="3" key="2">
    <citation type="submission" date="2014-05" db="EMBL/GenBank/DDBJ databases">
        <title>The genome and life-stage specific transcriptomes of Globodera pallida elucidate key aspects of plant parasitism by a cyst nematode.</title>
        <authorList>
            <person name="Cotton J.A."/>
            <person name="Lilley C.J."/>
            <person name="Jones L.M."/>
            <person name="Kikuchi T."/>
            <person name="Reid A.J."/>
            <person name="Thorpe P."/>
            <person name="Tsai I.J."/>
            <person name="Beasley H."/>
            <person name="Blok V."/>
            <person name="Cock P.J.A."/>
            <person name="Van den Akker S.E."/>
            <person name="Holroyd N."/>
            <person name="Hunt M."/>
            <person name="Mantelin S."/>
            <person name="Naghra H."/>
            <person name="Pain A."/>
            <person name="Palomares-Rius J.E."/>
            <person name="Zarowiecki M."/>
            <person name="Berriman M."/>
            <person name="Jones J.T."/>
            <person name="Urwin P.E."/>
        </authorList>
    </citation>
    <scope>NUCLEOTIDE SEQUENCE [LARGE SCALE GENOMIC DNA]</scope>
    <source>
        <strain evidence="3">Lindley</strain>
    </source>
</reference>
<evidence type="ECO:0000313" key="4">
    <source>
        <dbReference type="WBParaSite" id="GPLIN_000067400"/>
    </source>
</evidence>
<evidence type="ECO:0000313" key="3">
    <source>
        <dbReference type="Proteomes" id="UP000050741"/>
    </source>
</evidence>
<dbReference type="WBParaSite" id="GPLIN_000067400">
    <property type="protein sequence ID" value="GPLIN_000067400"/>
    <property type="gene ID" value="GPLIN_000067400"/>
</dbReference>
<dbReference type="Gene3D" id="2.10.60.10">
    <property type="entry name" value="CD59"/>
    <property type="match status" value="1"/>
</dbReference>